<evidence type="ECO:0000259" key="1">
    <source>
        <dbReference type="SMART" id="SM00871"/>
    </source>
</evidence>
<dbReference type="InterPro" id="IPR029442">
    <property type="entry name" value="GyrI-like"/>
</dbReference>
<keyword evidence="3" id="KW-1185">Reference proteome</keyword>
<dbReference type="SUPFAM" id="SSF55136">
    <property type="entry name" value="Probable bacterial effector-binding domain"/>
    <property type="match status" value="1"/>
</dbReference>
<proteinExistence type="predicted"/>
<dbReference type="Gene3D" id="3.20.80.10">
    <property type="entry name" value="Regulatory factor, effector binding domain"/>
    <property type="match status" value="1"/>
</dbReference>
<dbReference type="Proteomes" id="UP000568380">
    <property type="component" value="Unassembled WGS sequence"/>
</dbReference>
<name>A0A7W8EE17_9ACTN</name>
<comment type="caution">
    <text evidence="2">The sequence shown here is derived from an EMBL/GenBank/DDBJ whole genome shotgun (WGS) entry which is preliminary data.</text>
</comment>
<reference evidence="2 3" key="1">
    <citation type="submission" date="2020-08" db="EMBL/GenBank/DDBJ databases">
        <title>Genomic Encyclopedia of Type Strains, Phase IV (KMG-IV): sequencing the most valuable type-strain genomes for metagenomic binning, comparative biology and taxonomic classification.</title>
        <authorList>
            <person name="Goeker M."/>
        </authorList>
    </citation>
    <scope>NUCLEOTIDE SEQUENCE [LARGE SCALE GENOMIC DNA]</scope>
    <source>
        <strain evidence="2 3">DSM 45385</strain>
    </source>
</reference>
<dbReference type="AlphaFoldDB" id="A0A7W8EE17"/>
<dbReference type="RefSeq" id="WP_184957868.1">
    <property type="nucleotide sequence ID" value="NZ_JACHIN010000001.1"/>
</dbReference>
<dbReference type="InterPro" id="IPR010499">
    <property type="entry name" value="AraC_E-bd"/>
</dbReference>
<dbReference type="InterPro" id="IPR011256">
    <property type="entry name" value="Reg_factor_effector_dom_sf"/>
</dbReference>
<evidence type="ECO:0000313" key="3">
    <source>
        <dbReference type="Proteomes" id="UP000568380"/>
    </source>
</evidence>
<dbReference type="SMART" id="SM00871">
    <property type="entry name" value="AraC_E_bind"/>
    <property type="match status" value="1"/>
</dbReference>
<evidence type="ECO:0000313" key="2">
    <source>
        <dbReference type="EMBL" id="MBB5074892.1"/>
    </source>
</evidence>
<accession>A0A7W8EE17</accession>
<gene>
    <name evidence="2" type="ORF">HNR40_000338</name>
</gene>
<dbReference type="EMBL" id="JACHIN010000001">
    <property type="protein sequence ID" value="MBB5074892.1"/>
    <property type="molecule type" value="Genomic_DNA"/>
</dbReference>
<sequence>MDIIEFPERHYVAVRKTITLTTFGVVADRIPEIYGWLVAKGVAMEGAPFFRFHVIDMEGDLDVEAGVPVAGPVEGEGDIVAATLPAGRYASVRQVGHPDQLFPVIEKLRNTPGLVFDMTEEADGEHWGSRLEIYHTNPAEQPDMNKWEIELQFRLKDPA</sequence>
<feature type="domain" description="AraC effector-binding" evidence="1">
    <location>
        <begin position="1"/>
        <end position="156"/>
    </location>
</feature>
<protein>
    <submittedName>
        <fullName evidence="2">Effector-binding domain-containing protein</fullName>
    </submittedName>
</protein>
<organism evidence="2 3">
    <name type="scientific">Nonomuraea endophytica</name>
    <dbReference type="NCBI Taxonomy" id="714136"/>
    <lineage>
        <taxon>Bacteria</taxon>
        <taxon>Bacillati</taxon>
        <taxon>Actinomycetota</taxon>
        <taxon>Actinomycetes</taxon>
        <taxon>Streptosporangiales</taxon>
        <taxon>Streptosporangiaceae</taxon>
        <taxon>Nonomuraea</taxon>
    </lineage>
</organism>
<dbReference type="Pfam" id="PF06445">
    <property type="entry name" value="GyrI-like"/>
    <property type="match status" value="1"/>
</dbReference>